<keyword evidence="2" id="KW-1185">Reference proteome</keyword>
<protein>
    <submittedName>
        <fullName evidence="1">Uncharacterized protein</fullName>
    </submittedName>
</protein>
<organism evidence="1 2">
    <name type="scientific">Camelimonas lactis</name>
    <dbReference type="NCBI Taxonomy" id="659006"/>
    <lineage>
        <taxon>Bacteria</taxon>
        <taxon>Pseudomonadati</taxon>
        <taxon>Pseudomonadota</taxon>
        <taxon>Alphaproteobacteria</taxon>
        <taxon>Hyphomicrobiales</taxon>
        <taxon>Chelatococcaceae</taxon>
        <taxon>Camelimonas</taxon>
    </lineage>
</organism>
<reference evidence="1 2" key="1">
    <citation type="submission" date="2019-03" db="EMBL/GenBank/DDBJ databases">
        <title>Genomic Encyclopedia of Type Strains, Phase IV (KMG-IV): sequencing the most valuable type-strain genomes for metagenomic binning, comparative biology and taxonomic classification.</title>
        <authorList>
            <person name="Goeker M."/>
        </authorList>
    </citation>
    <scope>NUCLEOTIDE SEQUENCE [LARGE SCALE GENOMIC DNA]</scope>
    <source>
        <strain evidence="1 2">DSM 22958</strain>
    </source>
</reference>
<proteinExistence type="predicted"/>
<evidence type="ECO:0000313" key="1">
    <source>
        <dbReference type="EMBL" id="TCO13708.1"/>
    </source>
</evidence>
<evidence type="ECO:0000313" key="2">
    <source>
        <dbReference type="Proteomes" id="UP000294881"/>
    </source>
</evidence>
<gene>
    <name evidence="1" type="ORF">EV666_10578</name>
</gene>
<name>A0A4R2GTQ0_9HYPH</name>
<dbReference type="AlphaFoldDB" id="A0A4R2GTQ0"/>
<accession>A0A4R2GTQ0</accession>
<dbReference type="Proteomes" id="UP000294881">
    <property type="component" value="Unassembled WGS sequence"/>
</dbReference>
<comment type="caution">
    <text evidence="1">The sequence shown here is derived from an EMBL/GenBank/DDBJ whole genome shotgun (WGS) entry which is preliminary data.</text>
</comment>
<sequence length="34" mass="4012">MVLFCRIFFTRGVPLRLKMLPKMTAPRGRLECET</sequence>
<dbReference type="EMBL" id="SLWL01000005">
    <property type="protein sequence ID" value="TCO13708.1"/>
    <property type="molecule type" value="Genomic_DNA"/>
</dbReference>